<evidence type="ECO:0000256" key="6">
    <source>
        <dbReference type="SAM" id="Coils"/>
    </source>
</evidence>
<dbReference type="PANTHER" id="PTHR22419:SF2">
    <property type="entry name" value="COILED-COIL DOMAIN-CONTAINING PROTEIN 172"/>
    <property type="match status" value="1"/>
</dbReference>
<evidence type="ECO:0000313" key="7">
    <source>
        <dbReference type="EMBL" id="KAK7901411.1"/>
    </source>
</evidence>
<gene>
    <name evidence="7" type="ORF">WMY93_018180</name>
</gene>
<comment type="subcellular location">
    <subcellularLocation>
        <location evidence="1">Cytoplasm</location>
    </subcellularLocation>
</comment>
<protein>
    <recommendedName>
        <fullName evidence="3">Coiled-coil domain-containing protein 172</fullName>
    </recommendedName>
</protein>
<name>A0AAW0NUW7_9GOBI</name>
<dbReference type="EMBL" id="JBBPFD010000013">
    <property type="protein sequence ID" value="KAK7901411.1"/>
    <property type="molecule type" value="Genomic_DNA"/>
</dbReference>
<dbReference type="GO" id="GO:0005737">
    <property type="term" value="C:cytoplasm"/>
    <property type="evidence" value="ECO:0007669"/>
    <property type="project" value="UniProtKB-SubCell"/>
</dbReference>
<proteinExistence type="inferred from homology"/>
<dbReference type="PANTHER" id="PTHR22419">
    <property type="entry name" value="COILED-COIL DOMAIN-CONTAINING PROTEIN 172"/>
    <property type="match status" value="1"/>
</dbReference>
<sequence>MSLDSLFQQVLLTEQQLVQQTHKFKEVKVAIIKCKEKIKATKEKFEQVNQELDEKAQQLCTVRLEYDLLRKSEEQIRAHLEELLGTREKLQDNLASIKQQAAEERDMFLEEICKFNSDMSLHTNPENVLQDQEQEVLQELLREEEELNTEMAEMRQSSRHLRRVQEDRRALLLELQSLDTVCTDVEKQQREAEELTQTLRAQSAAVSQKPLTDPTCVRMRSKLETHKEAEMELLREALSSEINYLHSKLAELQSREQQ</sequence>
<reference evidence="8" key="1">
    <citation type="submission" date="2024-04" db="EMBL/GenBank/DDBJ databases">
        <title>Salinicola lusitanus LLJ914,a marine bacterium isolated from the Okinawa Trough.</title>
        <authorList>
            <person name="Li J."/>
        </authorList>
    </citation>
    <scope>NUCLEOTIDE SEQUENCE [LARGE SCALE GENOMIC DNA]</scope>
</reference>
<feature type="coiled-coil region" evidence="6">
    <location>
        <begin position="31"/>
        <end position="205"/>
    </location>
</feature>
<keyword evidence="4" id="KW-0963">Cytoplasm</keyword>
<comment type="caution">
    <text evidence="7">The sequence shown here is derived from an EMBL/GenBank/DDBJ whole genome shotgun (WGS) entry which is preliminary data.</text>
</comment>
<evidence type="ECO:0000256" key="2">
    <source>
        <dbReference type="ARBA" id="ARBA00008975"/>
    </source>
</evidence>
<organism evidence="7 8">
    <name type="scientific">Mugilogobius chulae</name>
    <name type="common">yellowstripe goby</name>
    <dbReference type="NCBI Taxonomy" id="88201"/>
    <lineage>
        <taxon>Eukaryota</taxon>
        <taxon>Metazoa</taxon>
        <taxon>Chordata</taxon>
        <taxon>Craniata</taxon>
        <taxon>Vertebrata</taxon>
        <taxon>Euteleostomi</taxon>
        <taxon>Actinopterygii</taxon>
        <taxon>Neopterygii</taxon>
        <taxon>Teleostei</taxon>
        <taxon>Neoteleostei</taxon>
        <taxon>Acanthomorphata</taxon>
        <taxon>Gobiaria</taxon>
        <taxon>Gobiiformes</taxon>
        <taxon>Gobioidei</taxon>
        <taxon>Gobiidae</taxon>
        <taxon>Gobionellinae</taxon>
        <taxon>Mugilogobius</taxon>
    </lineage>
</organism>
<comment type="similarity">
    <text evidence="2">Belongs to the CCDC172 family.</text>
</comment>
<evidence type="ECO:0000313" key="8">
    <source>
        <dbReference type="Proteomes" id="UP001460270"/>
    </source>
</evidence>
<dbReference type="InterPro" id="IPR029618">
    <property type="entry name" value="CCDC172"/>
</dbReference>
<evidence type="ECO:0000256" key="5">
    <source>
        <dbReference type="ARBA" id="ARBA00023054"/>
    </source>
</evidence>
<evidence type="ECO:0000256" key="3">
    <source>
        <dbReference type="ARBA" id="ARBA00022327"/>
    </source>
</evidence>
<keyword evidence="8" id="KW-1185">Reference proteome</keyword>
<dbReference type="Proteomes" id="UP001460270">
    <property type="component" value="Unassembled WGS sequence"/>
</dbReference>
<evidence type="ECO:0000256" key="4">
    <source>
        <dbReference type="ARBA" id="ARBA00022490"/>
    </source>
</evidence>
<dbReference type="AlphaFoldDB" id="A0AAW0NUW7"/>
<keyword evidence="5 6" id="KW-0175">Coiled coil</keyword>
<evidence type="ECO:0000256" key="1">
    <source>
        <dbReference type="ARBA" id="ARBA00004496"/>
    </source>
</evidence>
<accession>A0AAW0NUW7</accession>